<gene>
    <name evidence="3" type="ORF">D0469_00245</name>
</gene>
<feature type="compositionally biased region" description="Polar residues" evidence="1">
    <location>
        <begin position="117"/>
        <end position="134"/>
    </location>
</feature>
<feature type="compositionally biased region" description="Polar residues" evidence="1">
    <location>
        <begin position="281"/>
        <end position="290"/>
    </location>
</feature>
<dbReference type="InterPro" id="IPR036779">
    <property type="entry name" value="LysM_dom_sf"/>
</dbReference>
<sequence length="388" mass="42623">MMAGKKPVLIILLLIVLLFAVSFYVYWFHFLLVKQNIETLKQTIASEEQLLAEMERQQTGNKGEILIQTTELQKKVPVSPLVDQFLLELERAEVASGSLITSISFSEGQAMTNETLQGEGQIPQQAGTEQTNPLTAGGAQNPGQEGNTGGTQQDQGETWENSEAAAPAVSLPEGIERITAAMTVESPTYFELESFIKEIQSLPRITMVDNLAFTGTNEVRQITDEVIDKLTYNVTISAFYYPNLEELRSQLPKLDVPAPGNKINPLAPSIVPNLKTEEGETTPSDGTAVNSDGEMVQGVNADSDENNGGTVTNGDMPTSWGQPKQVEKNNKKYNVYTYKVKKGDTMFSLSLKYYNSNKGIEIIKNWNGFTKLQAGMKIEIPIEADGEN</sequence>
<feature type="region of interest" description="Disordered" evidence="1">
    <location>
        <begin position="275"/>
        <end position="327"/>
    </location>
</feature>
<dbReference type="EMBL" id="QVTE01000001">
    <property type="protein sequence ID" value="RFU71578.1"/>
    <property type="molecule type" value="Genomic_DNA"/>
</dbReference>
<evidence type="ECO:0000256" key="1">
    <source>
        <dbReference type="SAM" id="MobiDB-lite"/>
    </source>
</evidence>
<organism evidence="3 4">
    <name type="scientific">Peribacillus saganii</name>
    <dbReference type="NCBI Taxonomy" id="2303992"/>
    <lineage>
        <taxon>Bacteria</taxon>
        <taxon>Bacillati</taxon>
        <taxon>Bacillota</taxon>
        <taxon>Bacilli</taxon>
        <taxon>Bacillales</taxon>
        <taxon>Bacillaceae</taxon>
        <taxon>Peribacillus</taxon>
    </lineage>
</organism>
<feature type="compositionally biased region" description="Polar residues" evidence="1">
    <location>
        <begin position="141"/>
        <end position="161"/>
    </location>
</feature>
<dbReference type="Gene3D" id="3.10.350.10">
    <property type="entry name" value="LysM domain"/>
    <property type="match status" value="1"/>
</dbReference>
<dbReference type="Pfam" id="PF01476">
    <property type="entry name" value="LysM"/>
    <property type="match status" value="1"/>
</dbReference>
<accession>A0A372LTS3</accession>
<dbReference type="InterPro" id="IPR014717">
    <property type="entry name" value="Transl_elong_EF1B/ribsomal_bS6"/>
</dbReference>
<dbReference type="SMART" id="SM00257">
    <property type="entry name" value="LysM"/>
    <property type="match status" value="1"/>
</dbReference>
<reference evidence="3 4" key="1">
    <citation type="submission" date="2018-08" db="EMBL/GenBank/DDBJ databases">
        <title>Bacillus chawlae sp. nov., Bacillus glennii sp. nov., and Bacillus saganii sp. nov. Isolated from the Vehicle Assembly Building at Kennedy Space Center where the Viking Spacecraft were Assembled.</title>
        <authorList>
            <person name="Seuylemezian A."/>
            <person name="Vaishampayan P."/>
        </authorList>
    </citation>
    <scope>NUCLEOTIDE SEQUENCE [LARGE SCALE GENOMIC DNA]</scope>
    <source>
        <strain evidence="3 4">V47-23a</strain>
    </source>
</reference>
<feature type="compositionally biased region" description="Polar residues" evidence="1">
    <location>
        <begin position="306"/>
        <end position="322"/>
    </location>
</feature>
<evidence type="ECO:0000313" key="3">
    <source>
        <dbReference type="EMBL" id="RFU71578.1"/>
    </source>
</evidence>
<proteinExistence type="predicted"/>
<dbReference type="OrthoDB" id="2427034at2"/>
<feature type="domain" description="LysM" evidence="2">
    <location>
        <begin position="336"/>
        <end position="380"/>
    </location>
</feature>
<dbReference type="RefSeq" id="WP_117324654.1">
    <property type="nucleotide sequence ID" value="NZ_QVTE01000001.1"/>
</dbReference>
<dbReference type="CDD" id="cd00118">
    <property type="entry name" value="LysM"/>
    <property type="match status" value="1"/>
</dbReference>
<keyword evidence="4" id="KW-1185">Reference proteome</keyword>
<feature type="region of interest" description="Disordered" evidence="1">
    <location>
        <begin position="117"/>
        <end position="170"/>
    </location>
</feature>
<evidence type="ECO:0000259" key="2">
    <source>
        <dbReference type="PROSITE" id="PS51782"/>
    </source>
</evidence>
<dbReference type="Gene3D" id="3.30.70.60">
    <property type="match status" value="1"/>
</dbReference>
<name>A0A372LTS3_9BACI</name>
<evidence type="ECO:0000313" key="4">
    <source>
        <dbReference type="Proteomes" id="UP000264541"/>
    </source>
</evidence>
<dbReference type="PROSITE" id="PS51782">
    <property type="entry name" value="LYSM"/>
    <property type="match status" value="1"/>
</dbReference>
<comment type="caution">
    <text evidence="3">The sequence shown here is derived from an EMBL/GenBank/DDBJ whole genome shotgun (WGS) entry which is preliminary data.</text>
</comment>
<protein>
    <submittedName>
        <fullName evidence="3">LysM peptidoglycan-binding domain-containing protein</fullName>
    </submittedName>
</protein>
<dbReference type="AlphaFoldDB" id="A0A372LTS3"/>
<dbReference type="Proteomes" id="UP000264541">
    <property type="component" value="Unassembled WGS sequence"/>
</dbReference>
<dbReference type="InterPro" id="IPR018392">
    <property type="entry name" value="LysM"/>
</dbReference>